<proteinExistence type="predicted"/>
<dbReference type="PANTHER" id="PTHR32166:SF88">
    <property type="entry name" value="HAT TRANSPOSON SUPERFAMILY"/>
    <property type="match status" value="1"/>
</dbReference>
<protein>
    <submittedName>
        <fullName evidence="2">HAT dimerization domain-containing protein</fullName>
    </submittedName>
</protein>
<feature type="domain" description="DUF659" evidence="1">
    <location>
        <begin position="113"/>
        <end position="178"/>
    </location>
</feature>
<dbReference type="Proteomes" id="UP001604336">
    <property type="component" value="Unassembled WGS sequence"/>
</dbReference>
<evidence type="ECO:0000313" key="3">
    <source>
        <dbReference type="Proteomes" id="UP001604336"/>
    </source>
</evidence>
<comment type="caution">
    <text evidence="2">The sequence shown here is derived from an EMBL/GenBank/DDBJ whole genome shotgun (WGS) entry which is preliminary data.</text>
</comment>
<evidence type="ECO:0000259" key="1">
    <source>
        <dbReference type="Pfam" id="PF04937"/>
    </source>
</evidence>
<sequence>MEENMANNLHDEEIHPFFEENGKASVNSQSKGMEGRNLDKQKGIGSYFMPRTGPDSQSTIKIVLQSKEAKEKCDLVISKWMIDASIPFNAVNSVYYQQSIDAIASMEPGYKGPNFHSLRGFLLSKNVEKVRKYIESYRTIWKSTGCTIMADGWTDQCKRTLINFLVYCPKGTIFFKNMLMLHMHLRLLSCCTDCLEKLCYSWVPKLLFIW</sequence>
<evidence type="ECO:0000313" key="2">
    <source>
        <dbReference type="EMBL" id="KAL2504846.1"/>
    </source>
</evidence>
<keyword evidence="3" id="KW-1185">Reference proteome</keyword>
<dbReference type="EMBL" id="JBFOLK010000006">
    <property type="protein sequence ID" value="KAL2504846.1"/>
    <property type="molecule type" value="Genomic_DNA"/>
</dbReference>
<dbReference type="AlphaFoldDB" id="A0ABD1SWN4"/>
<dbReference type="PANTHER" id="PTHR32166">
    <property type="entry name" value="OSJNBA0013A04.12 PROTEIN"/>
    <property type="match status" value="1"/>
</dbReference>
<gene>
    <name evidence="2" type="ORF">Adt_20467</name>
</gene>
<name>A0ABD1SWN4_9LAMI</name>
<organism evidence="2 3">
    <name type="scientific">Abeliophyllum distichum</name>
    <dbReference type="NCBI Taxonomy" id="126358"/>
    <lineage>
        <taxon>Eukaryota</taxon>
        <taxon>Viridiplantae</taxon>
        <taxon>Streptophyta</taxon>
        <taxon>Embryophyta</taxon>
        <taxon>Tracheophyta</taxon>
        <taxon>Spermatophyta</taxon>
        <taxon>Magnoliopsida</taxon>
        <taxon>eudicotyledons</taxon>
        <taxon>Gunneridae</taxon>
        <taxon>Pentapetalae</taxon>
        <taxon>asterids</taxon>
        <taxon>lamiids</taxon>
        <taxon>Lamiales</taxon>
        <taxon>Oleaceae</taxon>
        <taxon>Forsythieae</taxon>
        <taxon>Abeliophyllum</taxon>
    </lineage>
</organism>
<dbReference type="InterPro" id="IPR007021">
    <property type="entry name" value="DUF659"/>
</dbReference>
<dbReference type="Pfam" id="PF04937">
    <property type="entry name" value="DUF659"/>
    <property type="match status" value="1"/>
</dbReference>
<accession>A0ABD1SWN4</accession>
<reference evidence="3" key="1">
    <citation type="submission" date="2024-07" db="EMBL/GenBank/DDBJ databases">
        <title>Two chromosome-level genome assemblies of Korean endemic species Abeliophyllum distichum and Forsythia ovata (Oleaceae).</title>
        <authorList>
            <person name="Jang H."/>
        </authorList>
    </citation>
    <scope>NUCLEOTIDE SEQUENCE [LARGE SCALE GENOMIC DNA]</scope>
</reference>